<dbReference type="AlphaFoldDB" id="A0A0M6ZSD8"/>
<evidence type="ECO:0008006" key="4">
    <source>
        <dbReference type="Google" id="ProtNLM"/>
    </source>
</evidence>
<dbReference type="STRING" id="388408.LAX5112_00519"/>
<sequence length="197" mass="22069">MISTNELRAAWEGSWLLLRSDPQGMSYFDLSLQGFWRSFQVIFLLAPVFLVSAMAEKKLLISENVIVAELFPADTYWFAQFMSLGIDWVTLPLILALIAGPIGISRQYVPFIVVRNWTSILASMPYLMIALLYLTGIIPSGIMVLLSFTCLIVVLWYRFLIARIALQASVSMAIGIVFLDILLSLVIGELTGRLWAA</sequence>
<gene>
    <name evidence="2" type="ORF">LAX5112_00519</name>
</gene>
<proteinExistence type="predicted"/>
<accession>A0A0M6ZSD8</accession>
<name>A0A0M6ZSD8_9HYPH</name>
<keyword evidence="1" id="KW-1133">Transmembrane helix</keyword>
<keyword evidence="3" id="KW-1185">Reference proteome</keyword>
<dbReference type="OrthoDB" id="9811204at2"/>
<reference evidence="3" key="1">
    <citation type="submission" date="2015-07" db="EMBL/GenBank/DDBJ databases">
        <authorList>
            <person name="Rodrigo-Torres Lidia"/>
            <person name="Arahal R.David."/>
        </authorList>
    </citation>
    <scope>NUCLEOTIDE SEQUENCE [LARGE SCALE GENOMIC DNA]</scope>
    <source>
        <strain evidence="3">CECT 5112</strain>
    </source>
</reference>
<feature type="transmembrane region" description="Helical" evidence="1">
    <location>
        <begin position="35"/>
        <end position="55"/>
    </location>
</feature>
<keyword evidence="1" id="KW-0812">Transmembrane</keyword>
<dbReference type="Proteomes" id="UP000053235">
    <property type="component" value="Unassembled WGS sequence"/>
</dbReference>
<organism evidence="2 3">
    <name type="scientific">Roseibium alexandrii</name>
    <dbReference type="NCBI Taxonomy" id="388408"/>
    <lineage>
        <taxon>Bacteria</taxon>
        <taxon>Pseudomonadati</taxon>
        <taxon>Pseudomonadota</taxon>
        <taxon>Alphaproteobacteria</taxon>
        <taxon>Hyphomicrobiales</taxon>
        <taxon>Stappiaceae</taxon>
        <taxon>Roseibium</taxon>
    </lineage>
</organism>
<evidence type="ECO:0000313" key="2">
    <source>
        <dbReference type="EMBL" id="CTQ65126.1"/>
    </source>
</evidence>
<dbReference type="RefSeq" id="WP_040451445.1">
    <property type="nucleotide sequence ID" value="NZ_CXWD01000002.1"/>
</dbReference>
<evidence type="ECO:0000313" key="3">
    <source>
        <dbReference type="Proteomes" id="UP000053235"/>
    </source>
</evidence>
<feature type="transmembrane region" description="Helical" evidence="1">
    <location>
        <begin position="124"/>
        <end position="157"/>
    </location>
</feature>
<keyword evidence="1" id="KW-0472">Membrane</keyword>
<feature type="transmembrane region" description="Helical" evidence="1">
    <location>
        <begin position="76"/>
        <end position="104"/>
    </location>
</feature>
<feature type="transmembrane region" description="Helical" evidence="1">
    <location>
        <begin position="164"/>
        <end position="187"/>
    </location>
</feature>
<protein>
    <recommendedName>
        <fullName evidence="4">Yip1-like protein</fullName>
    </recommendedName>
</protein>
<dbReference type="EMBL" id="CXWD01000002">
    <property type="protein sequence ID" value="CTQ65126.1"/>
    <property type="molecule type" value="Genomic_DNA"/>
</dbReference>
<evidence type="ECO:0000256" key="1">
    <source>
        <dbReference type="SAM" id="Phobius"/>
    </source>
</evidence>